<reference evidence="2 3" key="1">
    <citation type="submission" date="2024-04" db="EMBL/GenBank/DDBJ databases">
        <title>whole genome sequencing of Lutimonas vermicola strain IMCC1616.</title>
        <authorList>
            <person name="Bae S.S."/>
        </authorList>
    </citation>
    <scope>NUCLEOTIDE SEQUENCE [LARGE SCALE GENOMIC DNA]</scope>
    <source>
        <strain evidence="2 3">IMCC1616</strain>
    </source>
</reference>
<evidence type="ECO:0000313" key="2">
    <source>
        <dbReference type="EMBL" id="MEL4455333.1"/>
    </source>
</evidence>
<feature type="domain" description="3-keto-alpha-glucoside-1,2-lyase/3-keto-2-hydroxy-glucal hydratase" evidence="1">
    <location>
        <begin position="39"/>
        <end position="241"/>
    </location>
</feature>
<dbReference type="Proteomes" id="UP001474120">
    <property type="component" value="Unassembled WGS sequence"/>
</dbReference>
<name>A0ABU9KYR6_9FLAO</name>
<protein>
    <submittedName>
        <fullName evidence="2">DUF1080 domain-containing protein</fullName>
    </submittedName>
</protein>
<organism evidence="2 3">
    <name type="scientific">Lutimonas vermicola</name>
    <dbReference type="NCBI Taxonomy" id="414288"/>
    <lineage>
        <taxon>Bacteria</taxon>
        <taxon>Pseudomonadati</taxon>
        <taxon>Bacteroidota</taxon>
        <taxon>Flavobacteriia</taxon>
        <taxon>Flavobacteriales</taxon>
        <taxon>Flavobacteriaceae</taxon>
        <taxon>Lutimonas</taxon>
    </lineage>
</organism>
<dbReference type="Gene3D" id="2.60.120.560">
    <property type="entry name" value="Exo-inulinase, domain 1"/>
    <property type="match status" value="1"/>
</dbReference>
<dbReference type="InterPro" id="IPR010496">
    <property type="entry name" value="AL/BT2_dom"/>
</dbReference>
<accession>A0ABU9KYR6</accession>
<proteinExistence type="predicted"/>
<sequence>MRKYIILMSVIALVWGCKQKDKASEGIEQRTEVVTEDAWTHLFDGKSFDGWHTYLTDTISDQWKIKDGVMYYLPDPDQNQGMNNLITDKQYGDFELSLEWKISVDGNSGVFYGILEDEKYVVPYMTAPEIQIRDYTNIPEFNDKKQMSGAIFGITGPEKDLMHKAGEWNHFLIRIDHKNNKGSVSLNGKEIVSYPVNGEAWEALVNDSKFKGWENFGTQRKGHIGLQDHAHGVWFRNIKIRELE</sequence>
<dbReference type="RefSeq" id="WP_342159149.1">
    <property type="nucleotide sequence ID" value="NZ_JBCDNA010000001.1"/>
</dbReference>
<dbReference type="Pfam" id="PF06439">
    <property type="entry name" value="3keto-disac_hyd"/>
    <property type="match status" value="1"/>
</dbReference>
<keyword evidence="3" id="KW-1185">Reference proteome</keyword>
<comment type="caution">
    <text evidence="2">The sequence shown here is derived from an EMBL/GenBank/DDBJ whole genome shotgun (WGS) entry which is preliminary data.</text>
</comment>
<evidence type="ECO:0000259" key="1">
    <source>
        <dbReference type="Pfam" id="PF06439"/>
    </source>
</evidence>
<dbReference type="EMBL" id="JBCDNA010000001">
    <property type="protein sequence ID" value="MEL4455333.1"/>
    <property type="molecule type" value="Genomic_DNA"/>
</dbReference>
<evidence type="ECO:0000313" key="3">
    <source>
        <dbReference type="Proteomes" id="UP001474120"/>
    </source>
</evidence>
<gene>
    <name evidence="2" type="ORF">AABB81_05460</name>
</gene>